<dbReference type="InterPro" id="IPR012308">
    <property type="entry name" value="DNA_ligase_ATP-dep_N"/>
</dbReference>
<dbReference type="GO" id="GO:0006281">
    <property type="term" value="P:DNA repair"/>
    <property type="evidence" value="ECO:0007669"/>
    <property type="project" value="UniProtKB-UniRule"/>
</dbReference>
<dbReference type="GO" id="GO:0051301">
    <property type="term" value="P:cell division"/>
    <property type="evidence" value="ECO:0007669"/>
    <property type="project" value="UniProtKB-KW"/>
</dbReference>
<evidence type="ECO:0000256" key="3">
    <source>
        <dbReference type="ARBA" id="ARBA00022618"/>
    </source>
</evidence>
<dbReference type="InterPro" id="IPR016059">
    <property type="entry name" value="DNA_ligase_ATP-dep_CS"/>
</dbReference>
<dbReference type="Gene3D" id="3.30.470.30">
    <property type="entry name" value="DNA ligase/mRNA capping enzyme"/>
    <property type="match status" value="1"/>
</dbReference>
<dbReference type="STRING" id="1802630.A3H26_01720"/>
<dbReference type="EMBL" id="MEVN01000034">
    <property type="protein sequence ID" value="OGC56591.1"/>
    <property type="molecule type" value="Genomic_DNA"/>
</dbReference>
<organism evidence="18 19">
    <name type="scientific">candidate division WWE3 bacterium RIFCSPLOWO2_12_FULL_36_10</name>
    <dbReference type="NCBI Taxonomy" id="1802630"/>
    <lineage>
        <taxon>Bacteria</taxon>
        <taxon>Katanobacteria</taxon>
    </lineage>
</organism>
<comment type="catalytic activity">
    <reaction evidence="13 14 15">
        <text>ATP + (deoxyribonucleotide)n-3'-hydroxyl + 5'-phospho-(deoxyribonucleotide)m = (deoxyribonucleotide)n+m + AMP + diphosphate.</text>
        <dbReference type="EC" id="6.5.1.1"/>
    </reaction>
</comment>
<dbReference type="GO" id="GO:0003677">
    <property type="term" value="F:DNA binding"/>
    <property type="evidence" value="ECO:0007669"/>
    <property type="project" value="InterPro"/>
</dbReference>
<keyword evidence="2 14" id="KW-0436">Ligase</keyword>
<keyword evidence="6 14" id="KW-0547">Nucleotide-binding</keyword>
<dbReference type="Pfam" id="PF01068">
    <property type="entry name" value="DNA_ligase_A_M"/>
    <property type="match status" value="1"/>
</dbReference>
<evidence type="ECO:0000256" key="8">
    <source>
        <dbReference type="ARBA" id="ARBA00022840"/>
    </source>
</evidence>
<keyword evidence="3 14" id="KW-0132">Cell division</keyword>
<dbReference type="HAMAP" id="MF_00407">
    <property type="entry name" value="DNA_ligase"/>
    <property type="match status" value="1"/>
</dbReference>
<keyword evidence="8 14" id="KW-0067">ATP-binding</keyword>
<comment type="cofactor">
    <cofactor evidence="14">
        <name>Mg(2+)</name>
        <dbReference type="ChEBI" id="CHEBI:18420"/>
    </cofactor>
</comment>
<keyword evidence="7 14" id="KW-0227">DNA damage</keyword>
<dbReference type="GO" id="GO:0071897">
    <property type="term" value="P:DNA biosynthetic process"/>
    <property type="evidence" value="ECO:0007669"/>
    <property type="project" value="InterPro"/>
</dbReference>
<gene>
    <name evidence="14" type="primary">lig</name>
    <name evidence="18" type="ORF">A3H26_01720</name>
</gene>
<dbReference type="CDD" id="cd07901">
    <property type="entry name" value="Adenylation_DNA_ligase_Arch_LigB"/>
    <property type="match status" value="1"/>
</dbReference>
<dbReference type="GO" id="GO:0006273">
    <property type="term" value="P:lagging strand elongation"/>
    <property type="evidence" value="ECO:0007669"/>
    <property type="project" value="TreeGrafter"/>
</dbReference>
<feature type="binding site" evidence="14">
    <location>
        <position position="431"/>
    </location>
    <ligand>
        <name>ATP</name>
        <dbReference type="ChEBI" id="CHEBI:30616"/>
    </ligand>
</feature>
<dbReference type="PROSITE" id="PS00697">
    <property type="entry name" value="DNA_LIGASE_A1"/>
    <property type="match status" value="1"/>
</dbReference>
<evidence type="ECO:0000313" key="19">
    <source>
        <dbReference type="Proteomes" id="UP000177763"/>
    </source>
</evidence>
<feature type="binding site" evidence="14">
    <location>
        <position position="250"/>
    </location>
    <ligand>
        <name>ATP</name>
        <dbReference type="ChEBI" id="CHEBI:30616"/>
    </ligand>
</feature>
<evidence type="ECO:0000256" key="12">
    <source>
        <dbReference type="ARBA" id="ARBA00023306"/>
    </source>
</evidence>
<feature type="binding site" evidence="14">
    <location>
        <position position="437"/>
    </location>
    <ligand>
        <name>ATP</name>
        <dbReference type="ChEBI" id="CHEBI:30616"/>
    </ligand>
</feature>
<name>A0A1F4VHB0_UNCKA</name>
<evidence type="ECO:0000256" key="9">
    <source>
        <dbReference type="ARBA" id="ARBA00022842"/>
    </source>
</evidence>
<evidence type="ECO:0000256" key="5">
    <source>
        <dbReference type="ARBA" id="ARBA00022723"/>
    </source>
</evidence>
<dbReference type="SUPFAM" id="SSF56091">
    <property type="entry name" value="DNA ligase/mRNA capping enzyme, catalytic domain"/>
    <property type="match status" value="1"/>
</dbReference>
<dbReference type="EC" id="6.5.1.1" evidence="14"/>
<keyword evidence="9 14" id="KW-0460">Magnesium</keyword>
<comment type="function">
    <text evidence="14">DNA ligase that seals nicks in double-stranded DNA during DNA replication, DNA recombination and DNA repair.</text>
</comment>
<feature type="active site" description="N6-AMP-lysine intermediate" evidence="14">
    <location>
        <position position="245"/>
    </location>
</feature>
<evidence type="ECO:0000256" key="13">
    <source>
        <dbReference type="ARBA" id="ARBA00034003"/>
    </source>
</evidence>
<keyword evidence="5 14" id="KW-0479">Metal-binding</keyword>
<accession>A0A1F4VHB0</accession>
<dbReference type="Gene3D" id="2.40.50.140">
    <property type="entry name" value="Nucleic acid-binding proteins"/>
    <property type="match status" value="1"/>
</dbReference>
<evidence type="ECO:0000313" key="18">
    <source>
        <dbReference type="EMBL" id="OGC56591.1"/>
    </source>
</evidence>
<dbReference type="AlphaFoldDB" id="A0A1F4VHB0"/>
<proteinExistence type="inferred from homology"/>
<dbReference type="GO" id="GO:0005524">
    <property type="term" value="F:ATP binding"/>
    <property type="evidence" value="ECO:0007669"/>
    <property type="project" value="UniProtKB-UniRule"/>
</dbReference>
<keyword evidence="12 14" id="KW-0131">Cell cycle</keyword>
<protein>
    <recommendedName>
        <fullName evidence="14">Probable DNA ligase</fullName>
        <ecNumber evidence="14">6.5.1.1</ecNumber>
    </recommendedName>
    <alternativeName>
        <fullName evidence="14">Polydeoxyribonucleotide synthase [ATP]</fullName>
    </alternativeName>
</protein>
<dbReference type="InterPro" id="IPR012310">
    <property type="entry name" value="DNA_ligase_ATP-dep_cent"/>
</dbReference>
<feature type="binding site" evidence="14">
    <location>
        <position position="356"/>
    </location>
    <ligand>
        <name>ATP</name>
        <dbReference type="ChEBI" id="CHEBI:30616"/>
    </ligand>
</feature>
<dbReference type="GO" id="GO:0006310">
    <property type="term" value="P:DNA recombination"/>
    <property type="evidence" value="ECO:0007669"/>
    <property type="project" value="UniProtKB-UniRule"/>
</dbReference>
<keyword evidence="4 14" id="KW-0235">DNA replication</keyword>
<dbReference type="Gene3D" id="1.10.3260.10">
    <property type="entry name" value="DNA ligase, ATP-dependent, N-terminal domain"/>
    <property type="match status" value="1"/>
</dbReference>
<sequence length="588" mass="67039">MKFNEFANYLQKLENTSKRLEITAILSDLIETLSIEEVDRAIYLALGTLKAKYENPNFNIADKMIIKALEFSFDIKAKDIQAHYGKSGDLGSVVNEISNVLDTGLTITEVYNELESLTQVSGTGSQDQKIRLLSSLLQKLDKLSAKFVVRIILGITRLGYTDLTVIDALSKFINNDKSLRKLIEEKYNIHPDIGLIAKSLKEKGMAGIKNIKIQIGIPIEAQKAQRLESSEEIIEKMGTVRAEYKFDGTRVQLHIDRKKTTKNFPLEQQSLLNDSSAMVFIKTFTRNLKETTHQFPDIVEAANIQINADSAILDGEAVGYDIKSNQFLEFQKIMQRKRKYDIEKFLKEIPLKYYVFDILYLNGMELLDKTLRERRVLLESILKPGGLILINDYLETSNAEELNEYFEVAKEKGLEGIVVKQPNSLYQAGARSFSWVKFKQSKSLKLNDTVDCTILGYYFGKGGRSKFGIGKFLVGIYNKKTNTYKTISKVGTGLKDEDWIYLKEVADKLKIKEKPKNLEIDKVFFPDVWITPSIVIEAGADEISRSDKHTVGYALRFPRLIRFRPDKDSTDTTTIEEIKHLHETQKRG</sequence>
<evidence type="ECO:0000256" key="11">
    <source>
        <dbReference type="ARBA" id="ARBA00023204"/>
    </source>
</evidence>
<dbReference type="Pfam" id="PF04675">
    <property type="entry name" value="DNA_ligase_A_N"/>
    <property type="match status" value="1"/>
</dbReference>
<dbReference type="InterPro" id="IPR022865">
    <property type="entry name" value="DNA_ligae_ATP-dep_bac/arc"/>
</dbReference>
<evidence type="ECO:0000256" key="14">
    <source>
        <dbReference type="HAMAP-Rule" id="MF_00407"/>
    </source>
</evidence>
<evidence type="ECO:0000256" key="6">
    <source>
        <dbReference type="ARBA" id="ARBA00022741"/>
    </source>
</evidence>
<evidence type="ECO:0000256" key="10">
    <source>
        <dbReference type="ARBA" id="ARBA00023172"/>
    </source>
</evidence>
<dbReference type="SUPFAM" id="SSF50249">
    <property type="entry name" value="Nucleic acid-binding proteins"/>
    <property type="match status" value="1"/>
</dbReference>
<feature type="binding site" evidence="14">
    <location>
        <position position="316"/>
    </location>
    <ligand>
        <name>ATP</name>
        <dbReference type="ChEBI" id="CHEBI:30616"/>
    </ligand>
</feature>
<keyword evidence="11 14" id="KW-0234">DNA repair</keyword>
<feature type="binding site" evidence="14">
    <location>
        <position position="286"/>
    </location>
    <ligand>
        <name>ATP</name>
        <dbReference type="ChEBI" id="CHEBI:30616"/>
    </ligand>
</feature>
<dbReference type="InterPro" id="IPR036599">
    <property type="entry name" value="DNA_ligase_N_sf"/>
</dbReference>
<evidence type="ECO:0000256" key="16">
    <source>
        <dbReference type="RuleBase" id="RU004196"/>
    </source>
</evidence>
<dbReference type="PROSITE" id="PS00333">
    <property type="entry name" value="DNA_LIGASE_A2"/>
    <property type="match status" value="1"/>
</dbReference>
<dbReference type="InterPro" id="IPR050191">
    <property type="entry name" value="ATP-dep_DNA_ligase"/>
</dbReference>
<dbReference type="PANTHER" id="PTHR45674">
    <property type="entry name" value="DNA LIGASE 1/3 FAMILY MEMBER"/>
    <property type="match status" value="1"/>
</dbReference>
<dbReference type="InterPro" id="IPR012309">
    <property type="entry name" value="DNA_ligase_ATP-dep_C"/>
</dbReference>
<dbReference type="PROSITE" id="PS50160">
    <property type="entry name" value="DNA_LIGASE_A3"/>
    <property type="match status" value="1"/>
</dbReference>
<evidence type="ECO:0000256" key="15">
    <source>
        <dbReference type="RuleBase" id="RU000617"/>
    </source>
</evidence>
<evidence type="ECO:0000256" key="2">
    <source>
        <dbReference type="ARBA" id="ARBA00022598"/>
    </source>
</evidence>
<dbReference type="InterPro" id="IPR000977">
    <property type="entry name" value="DNA_ligase_ATP-dep"/>
</dbReference>
<dbReference type="PANTHER" id="PTHR45674:SF4">
    <property type="entry name" value="DNA LIGASE 1"/>
    <property type="match status" value="1"/>
</dbReference>
<evidence type="ECO:0000256" key="1">
    <source>
        <dbReference type="ARBA" id="ARBA00007572"/>
    </source>
</evidence>
<dbReference type="InterPro" id="IPR012340">
    <property type="entry name" value="NA-bd_OB-fold"/>
</dbReference>
<dbReference type="GO" id="GO:0046872">
    <property type="term" value="F:metal ion binding"/>
    <property type="evidence" value="ECO:0007669"/>
    <property type="project" value="UniProtKB-KW"/>
</dbReference>
<feature type="domain" description="ATP-dependent DNA ligase family profile" evidence="17">
    <location>
        <begin position="344"/>
        <end position="478"/>
    </location>
</feature>
<dbReference type="NCBIfam" id="TIGR00574">
    <property type="entry name" value="dnl1"/>
    <property type="match status" value="1"/>
</dbReference>
<dbReference type="Proteomes" id="UP000177763">
    <property type="component" value="Unassembled WGS sequence"/>
</dbReference>
<keyword evidence="10 14" id="KW-0233">DNA recombination</keyword>
<dbReference type="SUPFAM" id="SSF117018">
    <property type="entry name" value="ATP-dependent DNA ligase DNA-binding domain"/>
    <property type="match status" value="1"/>
</dbReference>
<comment type="caution">
    <text evidence="18">The sequence shown here is derived from an EMBL/GenBank/DDBJ whole genome shotgun (WGS) entry which is preliminary data.</text>
</comment>
<dbReference type="GO" id="GO:0003910">
    <property type="term" value="F:DNA ligase (ATP) activity"/>
    <property type="evidence" value="ECO:0007669"/>
    <property type="project" value="UniProtKB-UniRule"/>
</dbReference>
<evidence type="ECO:0000256" key="4">
    <source>
        <dbReference type="ARBA" id="ARBA00022705"/>
    </source>
</evidence>
<evidence type="ECO:0000256" key="7">
    <source>
        <dbReference type="ARBA" id="ARBA00022763"/>
    </source>
</evidence>
<comment type="similarity">
    <text evidence="1 14 16">Belongs to the ATP-dependent DNA ligase family.</text>
</comment>
<evidence type="ECO:0000259" key="17">
    <source>
        <dbReference type="PROSITE" id="PS50160"/>
    </source>
</evidence>
<dbReference type="Pfam" id="PF04679">
    <property type="entry name" value="DNA_ligase_A_C"/>
    <property type="match status" value="1"/>
</dbReference>
<feature type="binding site" evidence="14">
    <location>
        <position position="243"/>
    </location>
    <ligand>
        <name>ATP</name>
        <dbReference type="ChEBI" id="CHEBI:30616"/>
    </ligand>
</feature>
<reference evidence="18 19" key="1">
    <citation type="journal article" date="2016" name="Nat. Commun.">
        <title>Thousands of microbial genomes shed light on interconnected biogeochemical processes in an aquifer system.</title>
        <authorList>
            <person name="Anantharaman K."/>
            <person name="Brown C.T."/>
            <person name="Hug L.A."/>
            <person name="Sharon I."/>
            <person name="Castelle C.J."/>
            <person name="Probst A.J."/>
            <person name="Thomas B.C."/>
            <person name="Singh A."/>
            <person name="Wilkins M.J."/>
            <person name="Karaoz U."/>
            <person name="Brodie E.L."/>
            <person name="Williams K.H."/>
            <person name="Hubbard S.S."/>
            <person name="Banfield J.F."/>
        </authorList>
    </citation>
    <scope>NUCLEOTIDE SEQUENCE [LARGE SCALE GENOMIC DNA]</scope>
</reference>